<dbReference type="Pfam" id="PF23571">
    <property type="entry name" value="GH3_M"/>
    <property type="match status" value="1"/>
</dbReference>
<evidence type="ECO:0000313" key="3">
    <source>
        <dbReference type="EMBL" id="MBO9152766.1"/>
    </source>
</evidence>
<dbReference type="RefSeq" id="WP_209145745.1">
    <property type="nucleotide sequence ID" value="NZ_JAGHKP010000002.1"/>
</dbReference>
<dbReference type="Proteomes" id="UP000679126">
    <property type="component" value="Unassembled WGS sequence"/>
</dbReference>
<dbReference type="PANTHER" id="PTHR31901">
    <property type="entry name" value="GH3 DOMAIN-CONTAINING PROTEIN"/>
    <property type="match status" value="1"/>
</dbReference>
<dbReference type="EMBL" id="JAGHKP010000002">
    <property type="protein sequence ID" value="MBO9152766.1"/>
    <property type="molecule type" value="Genomic_DNA"/>
</dbReference>
<evidence type="ECO:0000313" key="4">
    <source>
        <dbReference type="Proteomes" id="UP000679126"/>
    </source>
</evidence>
<feature type="domain" description="GH3 C-terminal" evidence="2">
    <location>
        <begin position="383"/>
        <end position="494"/>
    </location>
</feature>
<dbReference type="InterPro" id="IPR055377">
    <property type="entry name" value="GH3_M"/>
</dbReference>
<keyword evidence="4" id="KW-1185">Reference proteome</keyword>
<comment type="caution">
    <text evidence="3">The sequence shown here is derived from an EMBL/GenBank/DDBJ whole genome shotgun (WGS) entry which is preliminary data.</text>
</comment>
<sequence>MKILSPALSQLARLRMGRIEHFMQYPLQVQQQVFQNLLSAAQYTEFGKQYGFSNIFKIDEFKQRVPVHNYESIKPYIHRVMEGEQNVLWNTPIKWFAKSSGTTADKSKFIPVSVESLDECHYRAGRDVFSLYYNNFPDSDVLTGKSLVIGGSHQVNKLSADSDSYFGDLSAVMLQNMPFYGNLVRTPDLSIALMDEWEEKIERMAQAVIHENVTSIAGVPTWTIVLIKRIFELTGTDNLADVWPNLEVYMHGGVSFTPYREQFKRLIRKPGMNYLESYNASEGFFAAQDVIGEEGLLLFLNHGIFYEFMPMEEYGKEFPRTLQLHEVETGKNYALIISTNGGLWRYLVGDTIQFVSMAPYRIRVSGRTKSFINAFGEELIVDNTDNAIATACEITGAIVNDYTAAPIYFSETGNGGHEWLIEFEQLPADLERFITVLDETLKTINSDYEAKRHKDMALRRPSVHLMAPGTFTEWLKSKGKLGGQHKVPRLNNERNVLEEILRFAGKHQAEG</sequence>
<reference evidence="4" key="1">
    <citation type="submission" date="2021-03" db="EMBL/GenBank/DDBJ databases">
        <title>Assistant Professor.</title>
        <authorList>
            <person name="Huq M.A."/>
        </authorList>
    </citation>
    <scope>NUCLEOTIDE SEQUENCE [LARGE SCALE GENOMIC DNA]</scope>
    <source>
        <strain evidence="4">MAH-28</strain>
    </source>
</reference>
<dbReference type="InterPro" id="IPR055378">
    <property type="entry name" value="GH3_C"/>
</dbReference>
<dbReference type="Pfam" id="PF03321">
    <property type="entry name" value="GH3"/>
    <property type="match status" value="1"/>
</dbReference>
<evidence type="ECO:0000259" key="2">
    <source>
        <dbReference type="Pfam" id="PF23572"/>
    </source>
</evidence>
<protein>
    <submittedName>
        <fullName evidence="3">GH3 auxin-responsive promoter family protein</fullName>
    </submittedName>
</protein>
<gene>
    <name evidence="3" type="ORF">J7I43_11120</name>
</gene>
<dbReference type="InterPro" id="IPR004993">
    <property type="entry name" value="GH3"/>
</dbReference>
<dbReference type="Pfam" id="PF23572">
    <property type="entry name" value="GH3_C"/>
    <property type="match status" value="1"/>
</dbReference>
<feature type="domain" description="GH3 middle" evidence="1">
    <location>
        <begin position="298"/>
        <end position="367"/>
    </location>
</feature>
<organism evidence="3 4">
    <name type="scientific">Chitinophaga chungangae</name>
    <dbReference type="NCBI Taxonomy" id="2821488"/>
    <lineage>
        <taxon>Bacteria</taxon>
        <taxon>Pseudomonadati</taxon>
        <taxon>Bacteroidota</taxon>
        <taxon>Chitinophagia</taxon>
        <taxon>Chitinophagales</taxon>
        <taxon>Chitinophagaceae</taxon>
        <taxon>Chitinophaga</taxon>
    </lineage>
</organism>
<dbReference type="PANTHER" id="PTHR31901:SF9">
    <property type="entry name" value="GH3 DOMAIN-CONTAINING PROTEIN"/>
    <property type="match status" value="1"/>
</dbReference>
<name>A0ABS3YDK8_9BACT</name>
<proteinExistence type="predicted"/>
<accession>A0ABS3YDK8</accession>
<evidence type="ECO:0000259" key="1">
    <source>
        <dbReference type="Pfam" id="PF23571"/>
    </source>
</evidence>